<feature type="region of interest" description="Disordered" evidence="6">
    <location>
        <begin position="187"/>
        <end position="208"/>
    </location>
</feature>
<dbReference type="Proteomes" id="UP000320390">
    <property type="component" value="Chromosome"/>
</dbReference>
<dbReference type="AlphaFoldDB" id="A0A518ERP8"/>
<dbReference type="InterPro" id="IPR039262">
    <property type="entry name" value="DTWD2/TAPT"/>
</dbReference>
<dbReference type="PANTHER" id="PTHR21392:SF0">
    <property type="entry name" value="TRNA-URIDINE AMINOCARBOXYPROPYLTRANSFERASE 2"/>
    <property type="match status" value="1"/>
</dbReference>
<dbReference type="SMART" id="SM01144">
    <property type="entry name" value="DTW"/>
    <property type="match status" value="1"/>
</dbReference>
<keyword evidence="9" id="KW-1185">Reference proteome</keyword>
<evidence type="ECO:0000256" key="4">
    <source>
        <dbReference type="ARBA" id="ARBA00022694"/>
    </source>
</evidence>
<dbReference type="Pfam" id="PF03942">
    <property type="entry name" value="DTW"/>
    <property type="match status" value="1"/>
</dbReference>
<organism evidence="8 9">
    <name type="scientific">Saltatorellus ferox</name>
    <dbReference type="NCBI Taxonomy" id="2528018"/>
    <lineage>
        <taxon>Bacteria</taxon>
        <taxon>Pseudomonadati</taxon>
        <taxon>Planctomycetota</taxon>
        <taxon>Planctomycetia</taxon>
        <taxon>Planctomycetia incertae sedis</taxon>
        <taxon>Saltatorellus</taxon>
    </lineage>
</organism>
<evidence type="ECO:0000256" key="1">
    <source>
        <dbReference type="ARBA" id="ARBA00012386"/>
    </source>
</evidence>
<keyword evidence="2" id="KW-0808">Transferase</keyword>
<evidence type="ECO:0000256" key="5">
    <source>
        <dbReference type="ARBA" id="ARBA00034489"/>
    </source>
</evidence>
<evidence type="ECO:0000256" key="6">
    <source>
        <dbReference type="SAM" id="MobiDB-lite"/>
    </source>
</evidence>
<gene>
    <name evidence="8" type="ORF">Poly30_22840</name>
</gene>
<dbReference type="RefSeq" id="WP_145197234.1">
    <property type="nucleotide sequence ID" value="NZ_CP036434.1"/>
</dbReference>
<keyword evidence="4" id="KW-0819">tRNA processing</keyword>
<evidence type="ECO:0000256" key="2">
    <source>
        <dbReference type="ARBA" id="ARBA00022679"/>
    </source>
</evidence>
<sequence length="385" mass="43328">MSERVRCYDCHRPAAHCLCELITPIEHRTEILILQHPRERGHAFNTARIAEMALRNATVRVGHGAELGADDALAADLRGYGLLYPRPGALDLSQLAPVDRPEKLIVLDGTWHHARAMYRDIEPLQSLPHFTLPAGQVSGFRIRKQPKDYCLSTIEAIQSALACLEPDTQGLDTLLRPFEAMQTQHMAAMGTPTPRRRKPRPFKEKSPLPPELKDAYGSLVVTYAEMGPFREPGEPRLLLTFAALRPATGERMQRVIACPDQPEEMWAFLRLSQEERQQACSIEDLRAAWRAFRRPNDVMAAWSRSTLDVIGSHLPEQGPTLLLKAAYCNRRAERGCLEQIVVKENLLTADELERNQRELSRTDERLHNAAVMAALLHEIGLADPA</sequence>
<evidence type="ECO:0000256" key="3">
    <source>
        <dbReference type="ARBA" id="ARBA00022691"/>
    </source>
</evidence>
<name>A0A518ERP8_9BACT</name>
<evidence type="ECO:0000259" key="7">
    <source>
        <dbReference type="SMART" id="SM01144"/>
    </source>
</evidence>
<feature type="domain" description="DTW" evidence="7">
    <location>
        <begin position="3"/>
        <end position="190"/>
    </location>
</feature>
<dbReference type="GO" id="GO:0016432">
    <property type="term" value="F:tRNA-uridine aminocarboxypropyltransferase activity"/>
    <property type="evidence" value="ECO:0007669"/>
    <property type="project" value="UniProtKB-EC"/>
</dbReference>
<dbReference type="EMBL" id="CP036434">
    <property type="protein sequence ID" value="QDV06769.1"/>
    <property type="molecule type" value="Genomic_DNA"/>
</dbReference>
<dbReference type="InterPro" id="IPR005636">
    <property type="entry name" value="DTW"/>
</dbReference>
<dbReference type="OrthoDB" id="268835at2"/>
<comment type="similarity">
    <text evidence="5">Belongs to the TDD superfamily. DTWD2 family.</text>
</comment>
<keyword evidence="3" id="KW-0949">S-adenosyl-L-methionine</keyword>
<dbReference type="PANTHER" id="PTHR21392">
    <property type="entry name" value="TRNA-URIDINE AMINOCARBOXYPROPYLTRANSFERASE 2"/>
    <property type="match status" value="1"/>
</dbReference>
<dbReference type="EC" id="2.5.1.25" evidence="1"/>
<accession>A0A518ERP8</accession>
<protein>
    <recommendedName>
        <fullName evidence="1">tRNA-uridine aminocarboxypropyltransferase</fullName>
        <ecNumber evidence="1">2.5.1.25</ecNumber>
    </recommendedName>
</protein>
<proteinExistence type="inferred from homology"/>
<reference evidence="8 9" key="1">
    <citation type="submission" date="2019-02" db="EMBL/GenBank/DDBJ databases">
        <title>Deep-cultivation of Planctomycetes and their phenomic and genomic characterization uncovers novel biology.</title>
        <authorList>
            <person name="Wiegand S."/>
            <person name="Jogler M."/>
            <person name="Boedeker C."/>
            <person name="Pinto D."/>
            <person name="Vollmers J."/>
            <person name="Rivas-Marin E."/>
            <person name="Kohn T."/>
            <person name="Peeters S.H."/>
            <person name="Heuer A."/>
            <person name="Rast P."/>
            <person name="Oberbeckmann S."/>
            <person name="Bunk B."/>
            <person name="Jeske O."/>
            <person name="Meyerdierks A."/>
            <person name="Storesund J.E."/>
            <person name="Kallscheuer N."/>
            <person name="Luecker S."/>
            <person name="Lage O.M."/>
            <person name="Pohl T."/>
            <person name="Merkel B.J."/>
            <person name="Hornburger P."/>
            <person name="Mueller R.-W."/>
            <person name="Bruemmer F."/>
            <person name="Labrenz M."/>
            <person name="Spormann A.M."/>
            <person name="Op den Camp H."/>
            <person name="Overmann J."/>
            <person name="Amann R."/>
            <person name="Jetten M.S.M."/>
            <person name="Mascher T."/>
            <person name="Medema M.H."/>
            <person name="Devos D.P."/>
            <person name="Kaster A.-K."/>
            <person name="Ovreas L."/>
            <person name="Rohde M."/>
            <person name="Galperin M.Y."/>
            <person name="Jogler C."/>
        </authorList>
    </citation>
    <scope>NUCLEOTIDE SEQUENCE [LARGE SCALE GENOMIC DNA]</scope>
    <source>
        <strain evidence="8 9">Poly30</strain>
    </source>
</reference>
<dbReference type="GO" id="GO:0008033">
    <property type="term" value="P:tRNA processing"/>
    <property type="evidence" value="ECO:0007669"/>
    <property type="project" value="UniProtKB-KW"/>
</dbReference>
<evidence type="ECO:0000313" key="8">
    <source>
        <dbReference type="EMBL" id="QDV06769.1"/>
    </source>
</evidence>
<evidence type="ECO:0000313" key="9">
    <source>
        <dbReference type="Proteomes" id="UP000320390"/>
    </source>
</evidence>